<dbReference type="InterPro" id="IPR002937">
    <property type="entry name" value="Amino_oxidase"/>
</dbReference>
<dbReference type="GO" id="GO:0016491">
    <property type="term" value="F:oxidoreductase activity"/>
    <property type="evidence" value="ECO:0007669"/>
    <property type="project" value="InterPro"/>
</dbReference>
<reference evidence="2 3" key="1">
    <citation type="journal article" date="2010" name="BMC Genomics">
        <title>Genome comparison of the epiphytic bacteria Erwinia billingiae and E. tasmaniensis with the pear pathogen E. pyrifoliae.</title>
        <authorList>
            <person name="Kube M."/>
            <person name="Migdoll A.M."/>
            <person name="Gehring I."/>
            <person name="Heitmann K."/>
            <person name="Mayer Y."/>
            <person name="Kuhl H."/>
            <person name="Knaust F."/>
            <person name="Geider K."/>
            <person name="Reinhardt R."/>
        </authorList>
    </citation>
    <scope>NUCLEOTIDE SEQUENCE [LARGE SCALE GENOMIC DNA]</scope>
    <source>
        <strain evidence="2 3">Eb661</strain>
    </source>
</reference>
<organism evidence="3">
    <name type="scientific">Erwinia billingiae (strain Eb661)</name>
    <dbReference type="NCBI Taxonomy" id="634500"/>
    <lineage>
        <taxon>Bacteria</taxon>
        <taxon>Pseudomonadati</taxon>
        <taxon>Pseudomonadota</taxon>
        <taxon>Gammaproteobacteria</taxon>
        <taxon>Enterobacterales</taxon>
        <taxon>Erwiniaceae</taxon>
        <taxon>Erwinia</taxon>
    </lineage>
</organism>
<proteinExistence type="predicted"/>
<feature type="domain" description="Amine oxidase" evidence="1">
    <location>
        <begin position="10"/>
        <end position="302"/>
    </location>
</feature>
<dbReference type="PANTHER" id="PTHR42923:SF17">
    <property type="entry name" value="AMINE OXIDASE DOMAIN-CONTAINING PROTEIN"/>
    <property type="match status" value="1"/>
</dbReference>
<evidence type="ECO:0000313" key="3">
    <source>
        <dbReference type="Proteomes" id="UP000008793"/>
    </source>
</evidence>
<gene>
    <name evidence="2" type="ordered locus">EbC_13920</name>
</gene>
<dbReference type="InterPro" id="IPR050464">
    <property type="entry name" value="Zeta_carotene_desat/Oxidored"/>
</dbReference>
<dbReference type="Proteomes" id="UP000008793">
    <property type="component" value="Chromosome"/>
</dbReference>
<dbReference type="GeneID" id="90511413"/>
<sequence>MRIAIVGSGISGLSCAWKLANKAEVHLYEAGDTLGGHTATVDVELAGKRWAIDTGFIVYNDRTYPRFLSLIAELGLESRPTEMSFSVRNNRSGLEYNGHTLSTLFAQRSNLLKPSFWRFLMEIVRFNKRGKAWLEHQSEQGTLDDFLQHEGFSQFFAQHYILPMGAAIWSTSLAEIRQMPLSLFLHFFNHHGLLDLSQRPQWYVVPGGSREYIRRLIALVGDKLTVHLATPVLKAVRHPQGVTLHSARGEESYDQVIFACHSDQTLNLLADATAEEREMLLGVPYSANEVILHTDTSLLPENRRAWASWNYRLDDTQAGDELLGASVTYNMNILQGIKSSETFCVSLNATQPIDPAKVLGRYSYHHPQFSLQSLITQTERLRLNGCNRSWFCGAWSYNGFHEDGIRSGLDVVAGMEQAGLL</sequence>
<keyword evidence="3" id="KW-1185">Reference proteome</keyword>
<dbReference type="HOGENOM" id="CLU_028123_1_0_6"/>
<evidence type="ECO:0000259" key="1">
    <source>
        <dbReference type="Pfam" id="PF01593"/>
    </source>
</evidence>
<dbReference type="STRING" id="634500.EbC_13920"/>
<dbReference type="PROSITE" id="PS51257">
    <property type="entry name" value="PROKAR_LIPOPROTEIN"/>
    <property type="match status" value="1"/>
</dbReference>
<dbReference type="PANTHER" id="PTHR42923">
    <property type="entry name" value="PROTOPORPHYRINOGEN OXIDASE"/>
    <property type="match status" value="1"/>
</dbReference>
<dbReference type="Pfam" id="PF01593">
    <property type="entry name" value="Amino_oxidase"/>
    <property type="match status" value="1"/>
</dbReference>
<dbReference type="EMBL" id="FP236843">
    <property type="protein sequence ID" value="CAX58923.1"/>
    <property type="molecule type" value="Genomic_DNA"/>
</dbReference>
<evidence type="ECO:0000313" key="2">
    <source>
        <dbReference type="EMBL" id="CAX58923.1"/>
    </source>
</evidence>
<accession>D8MQ16</accession>
<dbReference type="Gene3D" id="3.50.50.60">
    <property type="entry name" value="FAD/NAD(P)-binding domain"/>
    <property type="match status" value="1"/>
</dbReference>
<dbReference type="KEGG" id="ebi:EbC_13920"/>
<dbReference type="AlphaFoldDB" id="D8MQ16"/>
<protein>
    <recommendedName>
        <fullName evidence="1">Amine oxidase domain-containing protein</fullName>
    </recommendedName>
</protein>
<dbReference type="SUPFAM" id="SSF51905">
    <property type="entry name" value="FAD/NAD(P)-binding domain"/>
    <property type="match status" value="1"/>
</dbReference>
<name>D8MQ16_ERWBE</name>
<dbReference type="eggNOG" id="COG2907">
    <property type="taxonomic scope" value="Bacteria"/>
</dbReference>
<dbReference type="InterPro" id="IPR036188">
    <property type="entry name" value="FAD/NAD-bd_sf"/>
</dbReference>
<dbReference type="RefSeq" id="WP_013201417.1">
    <property type="nucleotide sequence ID" value="NC_014306.1"/>
</dbReference>